<evidence type="ECO:0000313" key="3">
    <source>
        <dbReference type="Proteomes" id="UP000294911"/>
    </source>
</evidence>
<sequence>MAGTLLLLVGIAAGGYAAWGDGSDPILAEYHVTEPDLDPRRPEPITPPDPLVTPQGKVVQDETGRPPVFLDGGALTEAELRLLVRAGTAQIQTIITRDHGLTRAVWRFTVRDSSSPERVRDLLDEHYDKGGYHPSSTQEGGVLVRHIADPADQRGVSAYRAHYVRGRDVLRVESYGRQGSTVGEAFYQLLRAQTKQFPADR</sequence>
<accession>A0A4R2R5W0</accession>
<proteinExistence type="predicted"/>
<gene>
    <name evidence="2" type="ORF">EV191_1011131</name>
</gene>
<dbReference type="AlphaFoldDB" id="A0A4R2R5W0"/>
<evidence type="ECO:0000313" key="2">
    <source>
        <dbReference type="EMBL" id="TCP57178.1"/>
    </source>
</evidence>
<feature type="region of interest" description="Disordered" evidence="1">
    <location>
        <begin position="35"/>
        <end position="65"/>
    </location>
</feature>
<comment type="caution">
    <text evidence="2">The sequence shown here is derived from an EMBL/GenBank/DDBJ whole genome shotgun (WGS) entry which is preliminary data.</text>
</comment>
<name>A0A4R2R5W0_9PSEU</name>
<reference evidence="2 3" key="1">
    <citation type="submission" date="2019-03" db="EMBL/GenBank/DDBJ databases">
        <title>Genomic Encyclopedia of Type Strains, Phase IV (KMG-IV): sequencing the most valuable type-strain genomes for metagenomic binning, comparative biology and taxonomic classification.</title>
        <authorList>
            <person name="Goeker M."/>
        </authorList>
    </citation>
    <scope>NUCLEOTIDE SEQUENCE [LARGE SCALE GENOMIC DNA]</scope>
    <source>
        <strain evidence="2 3">DSM 45765</strain>
    </source>
</reference>
<dbReference type="EMBL" id="SLXQ01000001">
    <property type="protein sequence ID" value="TCP57178.1"/>
    <property type="molecule type" value="Genomic_DNA"/>
</dbReference>
<protein>
    <submittedName>
        <fullName evidence="2">Uncharacterized protein</fullName>
    </submittedName>
</protein>
<dbReference type="Proteomes" id="UP000294911">
    <property type="component" value="Unassembled WGS sequence"/>
</dbReference>
<evidence type="ECO:0000256" key="1">
    <source>
        <dbReference type="SAM" id="MobiDB-lite"/>
    </source>
</evidence>
<organism evidence="2 3">
    <name type="scientific">Tamaricihabitans halophyticus</name>
    <dbReference type="NCBI Taxonomy" id="1262583"/>
    <lineage>
        <taxon>Bacteria</taxon>
        <taxon>Bacillati</taxon>
        <taxon>Actinomycetota</taxon>
        <taxon>Actinomycetes</taxon>
        <taxon>Pseudonocardiales</taxon>
        <taxon>Pseudonocardiaceae</taxon>
        <taxon>Tamaricihabitans</taxon>
    </lineage>
</organism>
<keyword evidence="3" id="KW-1185">Reference proteome</keyword>